<dbReference type="AlphaFoldDB" id="A0A7I9V1Z4"/>
<evidence type="ECO:0008006" key="4">
    <source>
        <dbReference type="Google" id="ProtNLM"/>
    </source>
</evidence>
<name>A0A7I9V1Z4_9ACTN</name>
<organism evidence="2 3">
    <name type="scientific">Gordonia crocea</name>
    <dbReference type="NCBI Taxonomy" id="589162"/>
    <lineage>
        <taxon>Bacteria</taxon>
        <taxon>Bacillati</taxon>
        <taxon>Actinomycetota</taxon>
        <taxon>Actinomycetes</taxon>
        <taxon>Mycobacteriales</taxon>
        <taxon>Gordoniaceae</taxon>
        <taxon>Gordonia</taxon>
    </lineage>
</organism>
<proteinExistence type="predicted"/>
<evidence type="ECO:0000256" key="1">
    <source>
        <dbReference type="SAM" id="SignalP"/>
    </source>
</evidence>
<feature type="signal peptide" evidence="1">
    <location>
        <begin position="1"/>
        <end position="30"/>
    </location>
</feature>
<dbReference type="OrthoDB" id="4382007at2"/>
<feature type="chain" id="PRO_5029664861" description="Secreted protein" evidence="1">
    <location>
        <begin position="31"/>
        <end position="80"/>
    </location>
</feature>
<reference evidence="3" key="1">
    <citation type="submission" date="2019-06" db="EMBL/GenBank/DDBJ databases">
        <title>Gordonia isolated from sludge of a wastewater treatment plant.</title>
        <authorList>
            <person name="Tamura T."/>
            <person name="Aoyama K."/>
            <person name="Kang Y."/>
            <person name="Saito S."/>
            <person name="Akiyama N."/>
            <person name="Yazawa K."/>
            <person name="Gonoi T."/>
            <person name="Mikami Y."/>
        </authorList>
    </citation>
    <scope>NUCLEOTIDE SEQUENCE [LARGE SCALE GENOMIC DNA]</scope>
    <source>
        <strain evidence="3">NBRC 107697</strain>
    </source>
</reference>
<sequence>MARVRIGLLPLGAATLAATSTLLVSTTAAAAPPEVGQPCAGAEIGRKVTDSKGRTIMCNNYRWQIYQGQRPSHPWADNQR</sequence>
<evidence type="ECO:0000313" key="2">
    <source>
        <dbReference type="EMBL" id="GED99173.1"/>
    </source>
</evidence>
<evidence type="ECO:0000313" key="3">
    <source>
        <dbReference type="Proteomes" id="UP000444980"/>
    </source>
</evidence>
<keyword evidence="3" id="KW-1185">Reference proteome</keyword>
<accession>A0A7I9V1Z4</accession>
<dbReference type="RefSeq" id="WP_161928481.1">
    <property type="nucleotide sequence ID" value="NZ_BJOU01000017.1"/>
</dbReference>
<comment type="caution">
    <text evidence="2">The sequence shown here is derived from an EMBL/GenBank/DDBJ whole genome shotgun (WGS) entry which is preliminary data.</text>
</comment>
<protein>
    <recommendedName>
        <fullName evidence="4">Secreted protein</fullName>
    </recommendedName>
</protein>
<dbReference type="EMBL" id="BJOU01000017">
    <property type="protein sequence ID" value="GED99173.1"/>
    <property type="molecule type" value="Genomic_DNA"/>
</dbReference>
<dbReference type="Proteomes" id="UP000444980">
    <property type="component" value="Unassembled WGS sequence"/>
</dbReference>
<gene>
    <name evidence="2" type="ORF">nbrc107697_32120</name>
</gene>
<keyword evidence="1" id="KW-0732">Signal</keyword>